<dbReference type="AlphaFoldDB" id="A0A5N4AIA7"/>
<gene>
    <name evidence="4" type="ORF">PPYR_08089</name>
</gene>
<accession>A0A5N4AIA7</accession>
<dbReference type="InterPro" id="IPR050934">
    <property type="entry name" value="ITIH"/>
</dbReference>
<feature type="signal peptide" evidence="1">
    <location>
        <begin position="1"/>
        <end position="24"/>
    </location>
</feature>
<dbReference type="InParanoid" id="A0A5N4AIA7"/>
<evidence type="ECO:0000259" key="3">
    <source>
        <dbReference type="PROSITE" id="PS51468"/>
    </source>
</evidence>
<dbReference type="Gene3D" id="3.40.50.410">
    <property type="entry name" value="von Willebrand factor, type A domain"/>
    <property type="match status" value="1"/>
</dbReference>
<dbReference type="Pfam" id="PF00092">
    <property type="entry name" value="VWA"/>
    <property type="match status" value="2"/>
</dbReference>
<dbReference type="Pfam" id="PF08487">
    <property type="entry name" value="VIT"/>
    <property type="match status" value="1"/>
</dbReference>
<dbReference type="InterPro" id="IPR002035">
    <property type="entry name" value="VWF_A"/>
</dbReference>
<protein>
    <recommendedName>
        <fullName evidence="6">Inter-alpha-trypsin inhibitor heavy chain H4-like</fullName>
    </recommendedName>
</protein>
<name>A0A5N4AIA7_PHOPY</name>
<evidence type="ECO:0000256" key="1">
    <source>
        <dbReference type="SAM" id="SignalP"/>
    </source>
</evidence>
<dbReference type="SUPFAM" id="SSF53300">
    <property type="entry name" value="vWA-like"/>
    <property type="match status" value="1"/>
</dbReference>
<reference evidence="4 5" key="1">
    <citation type="journal article" date="2018" name="Elife">
        <title>Firefly genomes illuminate parallel origins of bioluminescence in beetles.</title>
        <authorList>
            <person name="Fallon T.R."/>
            <person name="Lower S.E."/>
            <person name="Chang C.H."/>
            <person name="Bessho-Uehara M."/>
            <person name="Martin G.J."/>
            <person name="Bewick A.J."/>
            <person name="Behringer M."/>
            <person name="Debat H.J."/>
            <person name="Wong I."/>
            <person name="Day J.C."/>
            <person name="Suvorov A."/>
            <person name="Silva C.J."/>
            <person name="Stanger-Hall K.F."/>
            <person name="Hall D.W."/>
            <person name="Schmitz R.J."/>
            <person name="Nelson D.R."/>
            <person name="Lewis S.M."/>
            <person name="Shigenobu S."/>
            <person name="Bybee S.M."/>
            <person name="Larracuente A.M."/>
            <person name="Oba Y."/>
            <person name="Weng J.K."/>
        </authorList>
    </citation>
    <scope>NUCLEOTIDE SEQUENCE [LARGE SCALE GENOMIC DNA]</scope>
    <source>
        <strain evidence="4">1611_PpyrPB1</strain>
        <tissue evidence="4">Whole body</tissue>
    </source>
</reference>
<proteinExistence type="predicted"/>
<keyword evidence="1" id="KW-0732">Signal</keyword>
<evidence type="ECO:0000313" key="4">
    <source>
        <dbReference type="EMBL" id="KAB0797095.1"/>
    </source>
</evidence>
<dbReference type="InterPro" id="IPR013694">
    <property type="entry name" value="VIT"/>
</dbReference>
<dbReference type="PROSITE" id="PS51468">
    <property type="entry name" value="VIT"/>
    <property type="match status" value="1"/>
</dbReference>
<organism evidence="4 5">
    <name type="scientific">Photinus pyralis</name>
    <name type="common">Common eastern firefly</name>
    <name type="synonym">Lampyris pyralis</name>
    <dbReference type="NCBI Taxonomy" id="7054"/>
    <lineage>
        <taxon>Eukaryota</taxon>
        <taxon>Metazoa</taxon>
        <taxon>Ecdysozoa</taxon>
        <taxon>Arthropoda</taxon>
        <taxon>Hexapoda</taxon>
        <taxon>Insecta</taxon>
        <taxon>Pterygota</taxon>
        <taxon>Neoptera</taxon>
        <taxon>Endopterygota</taxon>
        <taxon>Coleoptera</taxon>
        <taxon>Polyphaga</taxon>
        <taxon>Elateriformia</taxon>
        <taxon>Elateroidea</taxon>
        <taxon>Lampyridae</taxon>
        <taxon>Lampyrinae</taxon>
        <taxon>Photinus</taxon>
    </lineage>
</organism>
<dbReference type="Proteomes" id="UP000327044">
    <property type="component" value="Unassembled WGS sequence"/>
</dbReference>
<evidence type="ECO:0000313" key="5">
    <source>
        <dbReference type="Proteomes" id="UP000327044"/>
    </source>
</evidence>
<dbReference type="PANTHER" id="PTHR10338:SF108">
    <property type="entry name" value="INTER-ALPHA-TRYPSIN INHIBITOR HEAVY CHAIN H4-LIKE PROTEIN"/>
    <property type="match status" value="1"/>
</dbReference>
<dbReference type="SMART" id="SM00609">
    <property type="entry name" value="VIT"/>
    <property type="match status" value="1"/>
</dbReference>
<sequence>MNSKSLKIPFIVGAILILSGPVLNAPMESDQSLVVSSTVPSLPNVSGKENKPIESVPQIYQMRVRSEIGNRFAHTTVTSRVRNYASEPREAVFSLILPESAFISGFIMEIDGKNYTALVKEKEEAQRDYEQAISSGLGAGHVAVTARDSNRFTVSVNIEREAKAAFYLTYEQLLKRQDGHYEQIINIHPAQPVKDLHVEVLIAESRKLVDLKAPPLRTGNKIGTDKVELDPRADITIVNDTSAIVTFTPNVERQKQFAHLLGTKEENGLSGQFVVQYDVERDPTGGEVLIRDGYFVHFFAPTELAPLPKQVVFVLDTSGSMSGQKIEQMKQAMHNILDQLNEQDTLSLVEFNSYTKVWDIDNAEKSVWYPYTDVPYYCSNEYQNLRVLKMAKFPRAYPANAKNIKNAKLAISAFKAGGSTGIFGALQVALRLVEIERVVPHVNDTTKRQPLVMFLTDGQPTDMSTNSIITGITEFNTYTKRSPIFALSFGDDVDKEFLQKLAGQNAGFSRHIYDEADASLQLEGFYRQISSPLLSDVTFKYEPSTTSLTNSNFPIHFGGSEIVIAGFCGTEAPPLPVVHGVGTQGSISLEPTVTSSVSNTERLWAYLSIKQLLEKEGASDGVYGANLKQQALDLALKYNFVTPVSSLVVVKPNGTEEVGANEGDRIDIDKLEPTTLPPPRTTPFCFIPTVPTDELDTILGSLPWLGILLEDNQFVVTPKGNFKLGLNETISGMTPCPKTPLGQEGYCALLHECPHAHSALETSLNFFDHFCILKNEFAGVCCPLS</sequence>
<feature type="domain" description="VWFA" evidence="2">
    <location>
        <begin position="310"/>
        <end position="529"/>
    </location>
</feature>
<evidence type="ECO:0000259" key="2">
    <source>
        <dbReference type="PROSITE" id="PS50234"/>
    </source>
</evidence>
<dbReference type="PANTHER" id="PTHR10338">
    <property type="entry name" value="INTER-ALPHA-TRYPSIN INHIBITOR HEAVY CHAIN FAMILY MEMBER"/>
    <property type="match status" value="1"/>
</dbReference>
<dbReference type="PROSITE" id="PS50234">
    <property type="entry name" value="VWFA"/>
    <property type="match status" value="1"/>
</dbReference>
<comment type="caution">
    <text evidence="4">The sequence shown here is derived from an EMBL/GenBank/DDBJ whole genome shotgun (WGS) entry which is preliminary data.</text>
</comment>
<dbReference type="OrthoDB" id="299997at2759"/>
<evidence type="ECO:0008006" key="6">
    <source>
        <dbReference type="Google" id="ProtNLM"/>
    </source>
</evidence>
<dbReference type="GO" id="GO:0032991">
    <property type="term" value="C:protein-containing complex"/>
    <property type="evidence" value="ECO:0007669"/>
    <property type="project" value="UniProtKB-ARBA"/>
</dbReference>
<feature type="chain" id="PRO_5024366636" description="Inter-alpha-trypsin inhibitor heavy chain H4-like" evidence="1">
    <location>
        <begin position="25"/>
        <end position="785"/>
    </location>
</feature>
<dbReference type="SMART" id="SM00327">
    <property type="entry name" value="VWA"/>
    <property type="match status" value="1"/>
</dbReference>
<feature type="domain" description="VIT" evidence="3">
    <location>
        <begin position="43"/>
        <end position="172"/>
    </location>
</feature>
<keyword evidence="5" id="KW-1185">Reference proteome</keyword>
<dbReference type="InterPro" id="IPR036465">
    <property type="entry name" value="vWFA_dom_sf"/>
</dbReference>
<dbReference type="EMBL" id="VVIM01000006">
    <property type="protein sequence ID" value="KAB0797095.1"/>
    <property type="molecule type" value="Genomic_DNA"/>
</dbReference>